<dbReference type="EMBL" id="CAEZTE010000059">
    <property type="protein sequence ID" value="CAB4567337.1"/>
    <property type="molecule type" value="Genomic_DNA"/>
</dbReference>
<evidence type="ECO:0000313" key="7">
    <source>
        <dbReference type="EMBL" id="CAB4552147.1"/>
    </source>
</evidence>
<dbReference type="EMBL" id="CAEZUH010000084">
    <property type="protein sequence ID" value="CAB4597848.1"/>
    <property type="molecule type" value="Genomic_DNA"/>
</dbReference>
<reference evidence="8" key="1">
    <citation type="submission" date="2020-05" db="EMBL/GenBank/DDBJ databases">
        <authorList>
            <person name="Chiriac C."/>
            <person name="Salcher M."/>
            <person name="Ghai R."/>
            <person name="Kavagutti S V."/>
        </authorList>
    </citation>
    <scope>NUCLEOTIDE SEQUENCE</scope>
</reference>
<evidence type="ECO:0000256" key="5">
    <source>
        <dbReference type="SAM" id="Phobius"/>
    </source>
</evidence>
<comment type="subcellular location">
    <subcellularLocation>
        <location evidence="1">Membrane</location>
        <topology evidence="1">Multi-pass membrane protein</topology>
    </subcellularLocation>
</comment>
<dbReference type="EMBL" id="CAEZWC010000012">
    <property type="protein sequence ID" value="CAB4642679.1"/>
    <property type="molecule type" value="Genomic_DNA"/>
</dbReference>
<keyword evidence="3 5" id="KW-1133">Transmembrane helix</keyword>
<gene>
    <name evidence="7" type="ORF">UFOPK1508_00503</name>
    <name evidence="8" type="ORF">UFOPK1599_00905</name>
    <name evidence="9" type="ORF">UFOPK1798_00817</name>
    <name evidence="10" type="ORF">UFOPK2179_00266</name>
</gene>
<name>A0A6J6DTR8_9ZZZZ</name>
<evidence type="ECO:0000313" key="10">
    <source>
        <dbReference type="EMBL" id="CAB4642679.1"/>
    </source>
</evidence>
<dbReference type="EMBL" id="CAEZSW010000045">
    <property type="protein sequence ID" value="CAB4552147.1"/>
    <property type="molecule type" value="Genomic_DNA"/>
</dbReference>
<evidence type="ECO:0000256" key="2">
    <source>
        <dbReference type="ARBA" id="ARBA00022692"/>
    </source>
</evidence>
<keyword evidence="2 5" id="KW-0812">Transmembrane</keyword>
<dbReference type="AlphaFoldDB" id="A0A6J6DTR8"/>
<accession>A0A6J6DTR8</accession>
<dbReference type="GO" id="GO:0016020">
    <property type="term" value="C:membrane"/>
    <property type="evidence" value="ECO:0007669"/>
    <property type="project" value="UniProtKB-SubCell"/>
</dbReference>
<dbReference type="InterPro" id="IPR010432">
    <property type="entry name" value="RDD"/>
</dbReference>
<feature type="transmembrane region" description="Helical" evidence="5">
    <location>
        <begin position="20"/>
        <end position="42"/>
    </location>
</feature>
<evidence type="ECO:0000313" key="8">
    <source>
        <dbReference type="EMBL" id="CAB4567337.1"/>
    </source>
</evidence>
<organism evidence="8">
    <name type="scientific">freshwater metagenome</name>
    <dbReference type="NCBI Taxonomy" id="449393"/>
    <lineage>
        <taxon>unclassified sequences</taxon>
        <taxon>metagenomes</taxon>
        <taxon>ecological metagenomes</taxon>
    </lineage>
</organism>
<keyword evidence="4 5" id="KW-0472">Membrane</keyword>
<evidence type="ECO:0000313" key="9">
    <source>
        <dbReference type="EMBL" id="CAB4597848.1"/>
    </source>
</evidence>
<dbReference type="Pfam" id="PF06271">
    <property type="entry name" value="RDD"/>
    <property type="match status" value="1"/>
</dbReference>
<evidence type="ECO:0000256" key="4">
    <source>
        <dbReference type="ARBA" id="ARBA00023136"/>
    </source>
</evidence>
<evidence type="ECO:0000259" key="6">
    <source>
        <dbReference type="Pfam" id="PF06271"/>
    </source>
</evidence>
<proteinExistence type="predicted"/>
<evidence type="ECO:0000256" key="3">
    <source>
        <dbReference type="ARBA" id="ARBA00022989"/>
    </source>
</evidence>
<feature type="transmembrane region" description="Helical" evidence="5">
    <location>
        <begin position="49"/>
        <end position="67"/>
    </location>
</feature>
<feature type="domain" description="RDD" evidence="6">
    <location>
        <begin position="13"/>
        <end position="114"/>
    </location>
</feature>
<protein>
    <submittedName>
        <fullName evidence="8">Unannotated protein</fullName>
    </submittedName>
</protein>
<sequence>MNWQGEPQLLPEATLLRRVIALIIDWTMSRLIAGLIGPYLFFDSDFNTLLVFYLEVTLFTTLFQASAGQRIMGVKVLSYPDQTRISAKQVALRTLLICMVLPAVFTKDGRALHDHFTNSQTVRELY</sequence>
<evidence type="ECO:0000256" key="1">
    <source>
        <dbReference type="ARBA" id="ARBA00004141"/>
    </source>
</evidence>
<feature type="transmembrane region" description="Helical" evidence="5">
    <location>
        <begin position="87"/>
        <end position="105"/>
    </location>
</feature>